<dbReference type="PATRIC" id="fig|1203610.3.peg.3831"/>
<dbReference type="PANTHER" id="PTHR36565">
    <property type="entry name" value="UPF0332 PROTEIN TM_1000"/>
    <property type="match status" value="1"/>
</dbReference>
<comment type="similarity">
    <text evidence="1">Belongs to the UPF0332 family.</text>
</comment>
<name>A0A0F5J9T3_9BACT</name>
<evidence type="ECO:0000313" key="4">
    <source>
        <dbReference type="Proteomes" id="UP000033035"/>
    </source>
</evidence>
<dbReference type="RefSeq" id="WP_028728778.1">
    <property type="nucleotide sequence ID" value="NZ_AUAE01000037.1"/>
</dbReference>
<evidence type="ECO:0000259" key="2">
    <source>
        <dbReference type="Pfam" id="PF05168"/>
    </source>
</evidence>
<organism evidence="3 4">
    <name type="scientific">Parabacteroides gordonii MS-1 = DSM 23371</name>
    <dbReference type="NCBI Taxonomy" id="1203610"/>
    <lineage>
        <taxon>Bacteria</taxon>
        <taxon>Pseudomonadati</taxon>
        <taxon>Bacteroidota</taxon>
        <taxon>Bacteroidia</taxon>
        <taxon>Bacteroidales</taxon>
        <taxon>Tannerellaceae</taxon>
        <taxon>Parabacteroides</taxon>
    </lineage>
</organism>
<dbReference type="Proteomes" id="UP000033035">
    <property type="component" value="Unassembled WGS sequence"/>
</dbReference>
<feature type="domain" description="HEPN" evidence="2">
    <location>
        <begin position="15"/>
        <end position="130"/>
    </location>
</feature>
<protein>
    <recommendedName>
        <fullName evidence="2">HEPN domain-containing protein</fullName>
    </recommendedName>
</protein>
<dbReference type="STRING" id="1203610.HMPREF1536_03758"/>
<proteinExistence type="inferred from homology"/>
<dbReference type="EMBL" id="AQHW01000017">
    <property type="protein sequence ID" value="KKB54177.1"/>
    <property type="molecule type" value="Genomic_DNA"/>
</dbReference>
<comment type="caution">
    <text evidence="3">The sequence shown here is derived from an EMBL/GenBank/DDBJ whole genome shotgun (WGS) entry which is preliminary data.</text>
</comment>
<evidence type="ECO:0000256" key="1">
    <source>
        <dbReference type="ARBA" id="ARBA00038248"/>
    </source>
</evidence>
<dbReference type="SUPFAM" id="SSF81593">
    <property type="entry name" value="Nucleotidyltransferase substrate binding subunit/domain"/>
    <property type="match status" value="1"/>
</dbReference>
<dbReference type="HOGENOM" id="CLU_151247_3_0_10"/>
<dbReference type="InterPro" id="IPR007842">
    <property type="entry name" value="HEPN_dom"/>
</dbReference>
<sequence>MRQQMDEESIQALVSYRMKRAKETLHEADILIKDNCYNAAVNRLYYACYYAVIALLVKNHITAQTHDGVKQMFGMHFVLTGKIDRRYSRFYSQLFNDRMSGDYDDFLFYDEDMLSELRPLSEEFITVIENII</sequence>
<accession>A0A0F5J9T3</accession>
<dbReference type="InterPro" id="IPR052226">
    <property type="entry name" value="UPF0332_toxin"/>
</dbReference>
<dbReference type="Pfam" id="PF05168">
    <property type="entry name" value="HEPN"/>
    <property type="match status" value="1"/>
</dbReference>
<dbReference type="Gene3D" id="1.20.120.330">
    <property type="entry name" value="Nucleotidyltransferases domain 2"/>
    <property type="match status" value="1"/>
</dbReference>
<evidence type="ECO:0000313" key="3">
    <source>
        <dbReference type="EMBL" id="KKB54177.1"/>
    </source>
</evidence>
<keyword evidence="4" id="KW-1185">Reference proteome</keyword>
<dbReference type="PANTHER" id="PTHR36565:SF1">
    <property type="entry name" value="UPF0332 PROTEIN TM_1000"/>
    <property type="match status" value="1"/>
</dbReference>
<gene>
    <name evidence="3" type="ORF">HMPREF1536_03758</name>
</gene>
<reference evidence="3 4" key="1">
    <citation type="submission" date="2013-04" db="EMBL/GenBank/DDBJ databases">
        <title>The Genome Sequence of Parabacteroides gordonii DSM 23371.</title>
        <authorList>
            <consortium name="The Broad Institute Genomics Platform"/>
            <person name="Earl A."/>
            <person name="Ward D."/>
            <person name="Feldgarden M."/>
            <person name="Gevers D."/>
            <person name="Martens E."/>
            <person name="Sakamoto M."/>
            <person name="Benno Y."/>
            <person name="Suzuki N."/>
            <person name="Matsunaga N."/>
            <person name="Koshihara K."/>
            <person name="Seki M."/>
            <person name="Komiya H."/>
            <person name="Walker B."/>
            <person name="Young S."/>
            <person name="Zeng Q."/>
            <person name="Gargeya S."/>
            <person name="Fitzgerald M."/>
            <person name="Haas B."/>
            <person name="Abouelleil A."/>
            <person name="Allen A.W."/>
            <person name="Alvarado L."/>
            <person name="Arachchi H.M."/>
            <person name="Berlin A.M."/>
            <person name="Chapman S.B."/>
            <person name="Gainer-Dewar J."/>
            <person name="Goldberg J."/>
            <person name="Griggs A."/>
            <person name="Gujja S."/>
            <person name="Hansen M."/>
            <person name="Howarth C."/>
            <person name="Imamovic A."/>
            <person name="Ireland A."/>
            <person name="Larimer J."/>
            <person name="McCowan C."/>
            <person name="Murphy C."/>
            <person name="Pearson M."/>
            <person name="Poon T.W."/>
            <person name="Priest M."/>
            <person name="Roberts A."/>
            <person name="Saif S."/>
            <person name="Shea T."/>
            <person name="Sisk P."/>
            <person name="Sykes S."/>
            <person name="Wortman J."/>
            <person name="Nusbaum C."/>
            <person name="Birren B."/>
        </authorList>
    </citation>
    <scope>NUCLEOTIDE SEQUENCE [LARGE SCALE GENOMIC DNA]</scope>
    <source>
        <strain evidence="3 4">MS-1</strain>
    </source>
</reference>
<dbReference type="AlphaFoldDB" id="A0A0F5J9T3"/>